<dbReference type="PANTHER" id="PTHR42188:SF1">
    <property type="entry name" value="23S RRNA-SPECIFIC ENDONUCLEASE VAPC20"/>
    <property type="match status" value="1"/>
</dbReference>
<dbReference type="SUPFAM" id="SSF88723">
    <property type="entry name" value="PIN domain-like"/>
    <property type="match status" value="1"/>
</dbReference>
<dbReference type="RefSeq" id="WP_092702794.1">
    <property type="nucleotide sequence ID" value="NZ_FNFC01000009.1"/>
</dbReference>
<feature type="domain" description="PIN" evidence="1">
    <location>
        <begin position="5"/>
        <end position="127"/>
    </location>
</feature>
<dbReference type="InterPro" id="IPR029060">
    <property type="entry name" value="PIN-like_dom_sf"/>
</dbReference>
<sequence>MARAFVDKTVLYAAANSRTSRHDTALDIVRGADRGQLPTLLLSDPILIEIMNGLTTDVGKPVAVDFLSCLHSGSNFEIRRESNLVWTTALDTFEQRDRLSLADAMLVTSARQHDIEYCYSFDDDFDGFDSLTRLVTPDNPFSSE</sequence>
<dbReference type="STRING" id="890420.SAMN05216226_109132"/>
<dbReference type="AlphaFoldDB" id="A0A1G8WPG6"/>
<reference evidence="2 3" key="1">
    <citation type="submission" date="2016-10" db="EMBL/GenBank/DDBJ databases">
        <authorList>
            <person name="de Groot N.N."/>
        </authorList>
    </citation>
    <scope>NUCLEOTIDE SEQUENCE [LARGE SCALE GENOMIC DNA]</scope>
    <source>
        <strain evidence="2 3">IBRC-M10015</strain>
    </source>
</reference>
<dbReference type="PANTHER" id="PTHR42188">
    <property type="entry name" value="23S RRNA-SPECIFIC ENDONUCLEASE VAPC20"/>
    <property type="match status" value="1"/>
</dbReference>
<keyword evidence="3" id="KW-1185">Reference proteome</keyword>
<evidence type="ECO:0000313" key="2">
    <source>
        <dbReference type="EMBL" id="SDJ80081.1"/>
    </source>
</evidence>
<organism evidence="2 3">
    <name type="scientific">Halovenus aranensis</name>
    <dbReference type="NCBI Taxonomy" id="890420"/>
    <lineage>
        <taxon>Archaea</taxon>
        <taxon>Methanobacteriati</taxon>
        <taxon>Methanobacteriota</taxon>
        <taxon>Stenosarchaea group</taxon>
        <taxon>Halobacteria</taxon>
        <taxon>Halobacteriales</taxon>
        <taxon>Haloarculaceae</taxon>
        <taxon>Halovenus</taxon>
    </lineage>
</organism>
<dbReference type="Gene3D" id="3.40.50.1010">
    <property type="entry name" value="5'-nuclease"/>
    <property type="match status" value="1"/>
</dbReference>
<dbReference type="OrthoDB" id="41298at2157"/>
<name>A0A1G8WPG6_9EURY</name>
<proteinExistence type="predicted"/>
<dbReference type="InterPro" id="IPR039018">
    <property type="entry name" value="VapC20-like"/>
</dbReference>
<evidence type="ECO:0000313" key="3">
    <source>
        <dbReference type="Proteomes" id="UP000198856"/>
    </source>
</evidence>
<dbReference type="Pfam" id="PF01850">
    <property type="entry name" value="PIN"/>
    <property type="match status" value="1"/>
</dbReference>
<dbReference type="InterPro" id="IPR002716">
    <property type="entry name" value="PIN_dom"/>
</dbReference>
<dbReference type="GO" id="GO:0004521">
    <property type="term" value="F:RNA endonuclease activity"/>
    <property type="evidence" value="ECO:0007669"/>
    <property type="project" value="InterPro"/>
</dbReference>
<dbReference type="GO" id="GO:0016075">
    <property type="term" value="P:rRNA catabolic process"/>
    <property type="evidence" value="ECO:0007669"/>
    <property type="project" value="TreeGrafter"/>
</dbReference>
<evidence type="ECO:0000259" key="1">
    <source>
        <dbReference type="Pfam" id="PF01850"/>
    </source>
</evidence>
<dbReference type="EMBL" id="FNFC01000009">
    <property type="protein sequence ID" value="SDJ80081.1"/>
    <property type="molecule type" value="Genomic_DNA"/>
</dbReference>
<dbReference type="Proteomes" id="UP000198856">
    <property type="component" value="Unassembled WGS sequence"/>
</dbReference>
<protein>
    <recommendedName>
        <fullName evidence="1">PIN domain-containing protein</fullName>
    </recommendedName>
</protein>
<accession>A0A1G8WPG6</accession>
<gene>
    <name evidence="2" type="ORF">SAMN05216226_109132</name>
</gene>